<comment type="caution">
    <text evidence="1">The sequence shown here is derived from an EMBL/GenBank/DDBJ whole genome shotgun (WGS) entry which is preliminary data.</text>
</comment>
<dbReference type="AlphaFoldDB" id="A0A815KHC8"/>
<name>A0A815KHC8_9BILA</name>
<proteinExistence type="predicted"/>
<dbReference type="EMBL" id="CAJNOG010001004">
    <property type="protein sequence ID" value="CAF1396068.1"/>
    <property type="molecule type" value="Genomic_DNA"/>
</dbReference>
<gene>
    <name evidence="1" type="ORF">JYZ213_LOCUS37487</name>
</gene>
<dbReference type="Proteomes" id="UP000663845">
    <property type="component" value="Unassembled WGS sequence"/>
</dbReference>
<protein>
    <submittedName>
        <fullName evidence="1">Uncharacterized protein</fullName>
    </submittedName>
</protein>
<evidence type="ECO:0000313" key="1">
    <source>
        <dbReference type="EMBL" id="CAF1396068.1"/>
    </source>
</evidence>
<evidence type="ECO:0000313" key="2">
    <source>
        <dbReference type="Proteomes" id="UP000663845"/>
    </source>
</evidence>
<reference evidence="1" key="1">
    <citation type="submission" date="2021-02" db="EMBL/GenBank/DDBJ databases">
        <authorList>
            <person name="Nowell W R."/>
        </authorList>
    </citation>
    <scope>NUCLEOTIDE SEQUENCE</scope>
</reference>
<organism evidence="1 2">
    <name type="scientific">Adineta steineri</name>
    <dbReference type="NCBI Taxonomy" id="433720"/>
    <lineage>
        <taxon>Eukaryota</taxon>
        <taxon>Metazoa</taxon>
        <taxon>Spiralia</taxon>
        <taxon>Gnathifera</taxon>
        <taxon>Rotifera</taxon>
        <taxon>Eurotatoria</taxon>
        <taxon>Bdelloidea</taxon>
        <taxon>Adinetida</taxon>
        <taxon>Adinetidae</taxon>
        <taxon>Adineta</taxon>
    </lineage>
</organism>
<sequence length="211" mass="24462">MPFLKDRIFNTDSTQSTSSITEYNTHYMLPRREDYIPHVALPKFGNNRIPTRSRSFLSFDVDPNFIPKTSEYGLGFTNHRPKRPYVFQAKSTHIFDDPFPAPDPIRLNSSSSVTKSSEYQARFANNRTKDLVTGQISSQANIPSDPKLKKERMTRSQYFHDLITDSDKSNGGQRYFGNSEQRLAFQWPSHIQEEISNTYQPTFRQSLYTSN</sequence>
<accession>A0A815KHC8</accession>